<evidence type="ECO:0000313" key="2">
    <source>
        <dbReference type="EMBL" id="CAK9161047.1"/>
    </source>
</evidence>
<evidence type="ECO:0000256" key="1">
    <source>
        <dbReference type="SAM" id="MobiDB-lite"/>
    </source>
</evidence>
<proteinExistence type="predicted"/>
<sequence length="59" mass="6234">MKEAEAAEQSNKKRPGAAPGDRSGGRQDKEVERGRKDLIKTESIGNSGIPGLDLEAGKV</sequence>
<protein>
    <submittedName>
        <fullName evidence="2">Uncharacterized protein</fullName>
    </submittedName>
</protein>
<dbReference type="AlphaFoldDB" id="A0ABC8SV21"/>
<dbReference type="EMBL" id="CAUOFW020003613">
    <property type="protein sequence ID" value="CAK9161047.1"/>
    <property type="molecule type" value="Genomic_DNA"/>
</dbReference>
<feature type="compositionally biased region" description="Basic and acidic residues" evidence="1">
    <location>
        <begin position="23"/>
        <end position="40"/>
    </location>
</feature>
<comment type="caution">
    <text evidence="2">The sequence shown here is derived from an EMBL/GenBank/DDBJ whole genome shotgun (WGS) entry which is preliminary data.</text>
</comment>
<evidence type="ECO:0000313" key="3">
    <source>
        <dbReference type="Proteomes" id="UP001642360"/>
    </source>
</evidence>
<keyword evidence="3" id="KW-1185">Reference proteome</keyword>
<name>A0ABC8SV21_9AQUA</name>
<dbReference type="Proteomes" id="UP001642360">
    <property type="component" value="Unassembled WGS sequence"/>
</dbReference>
<accession>A0ABC8SV21</accession>
<reference evidence="2 3" key="1">
    <citation type="submission" date="2024-02" db="EMBL/GenBank/DDBJ databases">
        <authorList>
            <person name="Vignale AGUSTIN F."/>
            <person name="Sosa J E."/>
            <person name="Modenutti C."/>
        </authorList>
    </citation>
    <scope>NUCLEOTIDE SEQUENCE [LARGE SCALE GENOMIC DNA]</scope>
</reference>
<feature type="region of interest" description="Disordered" evidence="1">
    <location>
        <begin position="1"/>
        <end position="59"/>
    </location>
</feature>
<gene>
    <name evidence="2" type="ORF">ILEXP_LOCUS29834</name>
</gene>
<organism evidence="2 3">
    <name type="scientific">Ilex paraguariensis</name>
    <name type="common">yerba mate</name>
    <dbReference type="NCBI Taxonomy" id="185542"/>
    <lineage>
        <taxon>Eukaryota</taxon>
        <taxon>Viridiplantae</taxon>
        <taxon>Streptophyta</taxon>
        <taxon>Embryophyta</taxon>
        <taxon>Tracheophyta</taxon>
        <taxon>Spermatophyta</taxon>
        <taxon>Magnoliopsida</taxon>
        <taxon>eudicotyledons</taxon>
        <taxon>Gunneridae</taxon>
        <taxon>Pentapetalae</taxon>
        <taxon>asterids</taxon>
        <taxon>campanulids</taxon>
        <taxon>Aquifoliales</taxon>
        <taxon>Aquifoliaceae</taxon>
        <taxon>Ilex</taxon>
    </lineage>
</organism>